<reference evidence="3" key="1">
    <citation type="submission" date="2020-05" db="EMBL/GenBank/DDBJ databases">
        <title>Phylogenomic resolution of chytrid fungi.</title>
        <authorList>
            <person name="Stajich J.E."/>
            <person name="Amses K."/>
            <person name="Simmons R."/>
            <person name="Seto K."/>
            <person name="Myers J."/>
            <person name="Bonds A."/>
            <person name="Quandt C.A."/>
            <person name="Barry K."/>
            <person name="Liu P."/>
            <person name="Grigoriev I."/>
            <person name="Longcore J.E."/>
            <person name="James T.Y."/>
        </authorList>
    </citation>
    <scope>NUCLEOTIDE SEQUENCE</scope>
    <source>
        <strain evidence="3">JEL0476</strain>
    </source>
</reference>
<dbReference type="PROSITE" id="PS50003">
    <property type="entry name" value="PH_DOMAIN"/>
    <property type="match status" value="1"/>
</dbReference>
<feature type="compositionally biased region" description="Low complexity" evidence="1">
    <location>
        <begin position="233"/>
        <end position="254"/>
    </location>
</feature>
<comment type="caution">
    <text evidence="3">The sequence shown here is derived from an EMBL/GenBank/DDBJ whole genome shotgun (WGS) entry which is preliminary data.</text>
</comment>
<keyword evidence="4" id="KW-1185">Reference proteome</keyword>
<evidence type="ECO:0000259" key="2">
    <source>
        <dbReference type="PROSITE" id="PS50003"/>
    </source>
</evidence>
<dbReference type="EMBL" id="JADGJW010001017">
    <property type="protein sequence ID" value="KAJ3208028.1"/>
    <property type="molecule type" value="Genomic_DNA"/>
</dbReference>
<name>A0AAD5TZR0_9FUNG</name>
<gene>
    <name evidence="3" type="ORF">HK099_000140</name>
</gene>
<dbReference type="SUPFAM" id="SSF50729">
    <property type="entry name" value="PH domain-like"/>
    <property type="match status" value="1"/>
</dbReference>
<feature type="region of interest" description="Disordered" evidence="1">
    <location>
        <begin position="280"/>
        <end position="329"/>
    </location>
</feature>
<evidence type="ECO:0000256" key="1">
    <source>
        <dbReference type="SAM" id="MobiDB-lite"/>
    </source>
</evidence>
<feature type="region of interest" description="Disordered" evidence="1">
    <location>
        <begin position="221"/>
        <end position="260"/>
    </location>
</feature>
<feature type="domain" description="PH" evidence="2">
    <location>
        <begin position="79"/>
        <end position="202"/>
    </location>
</feature>
<sequence length="329" mass="37256">STEKKSLVQSVDDMLADIEGCINQISTNELYQDTPLPPLPMTPPISPYPPYTSFSTTTTNNSSYIGPTTNTFGEISNLPDSFGGFLNKVSYNFLNKKSTKKLYLVLANLTLYLFNSNEDDFKSFEDSLPINKFSHCVESKRGGPNTIYFKTIIQKNNPITVSNEFGNEDIVLNNDVKKTLELECKDKEEMIVWLELINENIIDAKNGKRAANSIMDESLEVGNDKRESDKSYFSNANKSSRKSAASNFSNNSTEESNRLTSNTLGSLSSFDSSSIKLQLGSSSNKETNMFAQNRELDKKEKKEEKKRLKEEKRKKEIKEQMDFVKEEFM</sequence>
<proteinExistence type="predicted"/>
<dbReference type="InterPro" id="IPR001849">
    <property type="entry name" value="PH_domain"/>
</dbReference>
<dbReference type="AlphaFoldDB" id="A0AAD5TZR0"/>
<dbReference type="Gene3D" id="2.30.29.30">
    <property type="entry name" value="Pleckstrin-homology domain (PH domain)/Phosphotyrosine-binding domain (PTB)"/>
    <property type="match status" value="1"/>
</dbReference>
<feature type="compositionally biased region" description="Basic and acidic residues" evidence="1">
    <location>
        <begin position="294"/>
        <end position="329"/>
    </location>
</feature>
<dbReference type="InterPro" id="IPR011993">
    <property type="entry name" value="PH-like_dom_sf"/>
</dbReference>
<dbReference type="Proteomes" id="UP001211065">
    <property type="component" value="Unassembled WGS sequence"/>
</dbReference>
<dbReference type="CDD" id="cd00821">
    <property type="entry name" value="PH"/>
    <property type="match status" value="1"/>
</dbReference>
<accession>A0AAD5TZR0</accession>
<evidence type="ECO:0000313" key="4">
    <source>
        <dbReference type="Proteomes" id="UP001211065"/>
    </source>
</evidence>
<protein>
    <recommendedName>
        <fullName evidence="2">PH domain-containing protein</fullName>
    </recommendedName>
</protein>
<evidence type="ECO:0000313" key="3">
    <source>
        <dbReference type="EMBL" id="KAJ3208028.1"/>
    </source>
</evidence>
<dbReference type="SMART" id="SM00233">
    <property type="entry name" value="PH"/>
    <property type="match status" value="1"/>
</dbReference>
<organism evidence="3 4">
    <name type="scientific">Clydaea vesicula</name>
    <dbReference type="NCBI Taxonomy" id="447962"/>
    <lineage>
        <taxon>Eukaryota</taxon>
        <taxon>Fungi</taxon>
        <taxon>Fungi incertae sedis</taxon>
        <taxon>Chytridiomycota</taxon>
        <taxon>Chytridiomycota incertae sedis</taxon>
        <taxon>Chytridiomycetes</taxon>
        <taxon>Lobulomycetales</taxon>
        <taxon>Lobulomycetaceae</taxon>
        <taxon>Clydaea</taxon>
    </lineage>
</organism>
<feature type="non-terminal residue" evidence="3">
    <location>
        <position position="1"/>
    </location>
</feature>